<gene>
    <name evidence="1" type="ORF">HDG41_000197</name>
</gene>
<proteinExistence type="predicted"/>
<dbReference type="Proteomes" id="UP000592820">
    <property type="component" value="Unassembled WGS sequence"/>
</dbReference>
<comment type="caution">
    <text evidence="1">The sequence shown here is derived from an EMBL/GenBank/DDBJ whole genome shotgun (WGS) entry which is preliminary data.</text>
</comment>
<dbReference type="EMBL" id="JACHDE010000001">
    <property type="protein sequence ID" value="MBB5398161.1"/>
    <property type="molecule type" value="Genomic_DNA"/>
</dbReference>
<protein>
    <submittedName>
        <fullName evidence="1">Uncharacterized protein</fullName>
    </submittedName>
</protein>
<sequence>MHNKVSKCGASKHADDAPKAVTLRRAGPLARAGVTVAHAFWPSPASMFQFG</sequence>
<evidence type="ECO:0000313" key="1">
    <source>
        <dbReference type="EMBL" id="MBB5398161.1"/>
    </source>
</evidence>
<organism evidence="1 2">
    <name type="scientific">Paraburkholderia youngii</name>
    <dbReference type="NCBI Taxonomy" id="2782701"/>
    <lineage>
        <taxon>Bacteria</taxon>
        <taxon>Pseudomonadati</taxon>
        <taxon>Pseudomonadota</taxon>
        <taxon>Betaproteobacteria</taxon>
        <taxon>Burkholderiales</taxon>
        <taxon>Burkholderiaceae</taxon>
        <taxon>Paraburkholderia</taxon>
    </lineage>
</organism>
<evidence type="ECO:0000313" key="2">
    <source>
        <dbReference type="Proteomes" id="UP000592820"/>
    </source>
</evidence>
<reference evidence="1 2" key="1">
    <citation type="submission" date="2020-08" db="EMBL/GenBank/DDBJ databases">
        <title>Genomic Encyclopedia of Type Strains, Phase IV (KMG-V): Genome sequencing to study the core and pangenomes of soil and plant-associated prokaryotes.</title>
        <authorList>
            <person name="Whitman W."/>
        </authorList>
    </citation>
    <scope>NUCLEOTIDE SEQUENCE [LARGE SCALE GENOMIC DNA]</scope>
    <source>
        <strain evidence="1 2">JPY162</strain>
    </source>
</reference>
<dbReference type="AlphaFoldDB" id="A0A7W8NZP7"/>
<accession>A0A7W8NZP7</accession>
<name>A0A7W8NZP7_9BURK</name>